<accession>A0A0F8XWG9</accession>
<reference evidence="2" key="1">
    <citation type="journal article" date="2015" name="Nature">
        <title>Complex archaea that bridge the gap between prokaryotes and eukaryotes.</title>
        <authorList>
            <person name="Spang A."/>
            <person name="Saw J.H."/>
            <person name="Jorgensen S.L."/>
            <person name="Zaremba-Niedzwiedzka K."/>
            <person name="Martijn J."/>
            <person name="Lind A.E."/>
            <person name="van Eijk R."/>
            <person name="Schleper C."/>
            <person name="Guy L."/>
            <person name="Ettema T.J."/>
        </authorList>
    </citation>
    <scope>NUCLEOTIDE SEQUENCE</scope>
</reference>
<sequence>MTAFNARLAGRTPKGRNKKDGDGQMARQRDYNARLGAARFTQIGWNKWSYSWQGNFPTFTLAPGILEDGGAGLIARYSPADIEILFPYGTRPVDIAARDDDEILEIMRLQADVADPLPAGAPIPFMGEPLPYQSIVVEGQEIGAEIGF</sequence>
<evidence type="ECO:0000313" key="2">
    <source>
        <dbReference type="EMBL" id="KKK73437.1"/>
    </source>
</evidence>
<dbReference type="AlphaFoldDB" id="A0A0F8XWG9"/>
<name>A0A0F8XWG9_9ZZZZ</name>
<evidence type="ECO:0000256" key="1">
    <source>
        <dbReference type="SAM" id="MobiDB-lite"/>
    </source>
</evidence>
<organism evidence="2">
    <name type="scientific">marine sediment metagenome</name>
    <dbReference type="NCBI Taxonomy" id="412755"/>
    <lineage>
        <taxon>unclassified sequences</taxon>
        <taxon>metagenomes</taxon>
        <taxon>ecological metagenomes</taxon>
    </lineage>
</organism>
<dbReference type="EMBL" id="LAZR01056786">
    <property type="protein sequence ID" value="KKK73437.1"/>
    <property type="molecule type" value="Genomic_DNA"/>
</dbReference>
<gene>
    <name evidence="2" type="ORF">LCGC14_2893840</name>
</gene>
<proteinExistence type="predicted"/>
<protein>
    <submittedName>
        <fullName evidence="2">Uncharacterized protein</fullName>
    </submittedName>
</protein>
<comment type="caution">
    <text evidence="2">The sequence shown here is derived from an EMBL/GenBank/DDBJ whole genome shotgun (WGS) entry which is preliminary data.</text>
</comment>
<feature type="region of interest" description="Disordered" evidence="1">
    <location>
        <begin position="1"/>
        <end position="26"/>
    </location>
</feature>